<evidence type="ECO:0000259" key="18">
    <source>
        <dbReference type="Pfam" id="PF20501"/>
    </source>
</evidence>
<feature type="transmembrane region" description="Helical" evidence="14">
    <location>
        <begin position="200"/>
        <end position="222"/>
    </location>
</feature>
<feature type="domain" description="NADH-Ubiquinone oxidoreductase (complex I) chain 5 N-terminal" evidence="16">
    <location>
        <begin position="65"/>
        <end position="106"/>
    </location>
</feature>
<feature type="transmembrane region" description="Helical" evidence="14">
    <location>
        <begin position="32"/>
        <end position="59"/>
    </location>
</feature>
<evidence type="ECO:0000256" key="8">
    <source>
        <dbReference type="ARBA" id="ARBA00022989"/>
    </source>
</evidence>
<feature type="transmembrane region" description="Helical" evidence="14">
    <location>
        <begin position="475"/>
        <end position="494"/>
    </location>
</feature>
<evidence type="ECO:0000256" key="9">
    <source>
        <dbReference type="ARBA" id="ARBA00023053"/>
    </source>
</evidence>
<feature type="transmembrane region" description="Helical" evidence="14">
    <location>
        <begin position="682"/>
        <end position="703"/>
    </location>
</feature>
<evidence type="ECO:0000256" key="14">
    <source>
        <dbReference type="SAM" id="Phobius"/>
    </source>
</evidence>
<evidence type="ECO:0000256" key="11">
    <source>
        <dbReference type="ARBA" id="ARBA00023136"/>
    </source>
</evidence>
<dbReference type="Pfam" id="PF13244">
    <property type="entry name" value="MbhD"/>
    <property type="match status" value="1"/>
</dbReference>
<feature type="domain" description="MrpA C-terminal/MbhD" evidence="17">
    <location>
        <begin position="641"/>
        <end position="705"/>
    </location>
</feature>
<dbReference type="Pfam" id="PF00662">
    <property type="entry name" value="Proton_antipo_N"/>
    <property type="match status" value="1"/>
</dbReference>
<comment type="subcellular location">
    <subcellularLocation>
        <location evidence="1">Cell membrane</location>
        <topology evidence="1">Multi-pass membrane protein</topology>
    </subcellularLocation>
    <subcellularLocation>
        <location evidence="13">Membrane</location>
        <topology evidence="13">Multi-pass membrane protein</topology>
    </subcellularLocation>
</comment>
<keyword evidence="3" id="KW-0813">Transport</keyword>
<dbReference type="PANTHER" id="PTHR43373:SF1">
    <property type="entry name" value="NA(+)_H(+) ANTIPORTER SUBUNIT A"/>
    <property type="match status" value="1"/>
</dbReference>
<gene>
    <name evidence="19" type="ORF">E2L03_15835</name>
</gene>
<feature type="transmembrane region" description="Helical" evidence="14">
    <location>
        <begin position="659"/>
        <end position="676"/>
    </location>
</feature>
<evidence type="ECO:0000256" key="5">
    <source>
        <dbReference type="ARBA" id="ARBA00022475"/>
    </source>
</evidence>
<dbReference type="PANTHER" id="PTHR43373">
    <property type="entry name" value="NA(+)/H(+) ANTIPORTER SUBUNIT"/>
    <property type="match status" value="1"/>
</dbReference>
<dbReference type="NCBIfam" id="TIGR00940">
    <property type="entry name" value="2a6301s01"/>
    <property type="match status" value="1"/>
</dbReference>
<evidence type="ECO:0000256" key="2">
    <source>
        <dbReference type="ARBA" id="ARBA00008483"/>
    </source>
</evidence>
<feature type="transmembrane region" description="Helical" evidence="14">
    <location>
        <begin position="134"/>
        <end position="154"/>
    </location>
</feature>
<dbReference type="Pfam" id="PF20501">
    <property type="entry name" value="MbhE"/>
    <property type="match status" value="1"/>
</dbReference>
<dbReference type="InterPro" id="IPR046806">
    <property type="entry name" value="MrpA_C/MbhE"/>
</dbReference>
<keyword evidence="6 13" id="KW-0812">Transmembrane</keyword>
<evidence type="ECO:0000259" key="15">
    <source>
        <dbReference type="Pfam" id="PF00361"/>
    </source>
</evidence>
<feature type="transmembrane region" description="Helical" evidence="14">
    <location>
        <begin position="599"/>
        <end position="619"/>
    </location>
</feature>
<feature type="transmembrane region" description="Helical" evidence="14">
    <location>
        <begin position="775"/>
        <end position="793"/>
    </location>
</feature>
<keyword evidence="10" id="KW-0406">Ion transport</keyword>
<evidence type="ECO:0000259" key="17">
    <source>
        <dbReference type="Pfam" id="PF13244"/>
    </source>
</evidence>
<keyword evidence="9" id="KW-0915">Sodium</keyword>
<feature type="domain" description="MrpA C-terminal/MbhE" evidence="18">
    <location>
        <begin position="718"/>
        <end position="799"/>
    </location>
</feature>
<feature type="transmembrane region" description="Helical" evidence="14">
    <location>
        <begin position="432"/>
        <end position="454"/>
    </location>
</feature>
<dbReference type="GO" id="GO:0005886">
    <property type="term" value="C:plasma membrane"/>
    <property type="evidence" value="ECO:0007669"/>
    <property type="project" value="UniProtKB-SubCell"/>
</dbReference>
<feature type="transmembrane region" description="Helical" evidence="14">
    <location>
        <begin position="338"/>
        <end position="364"/>
    </location>
</feature>
<comment type="caution">
    <text evidence="19">The sequence shown here is derived from an EMBL/GenBank/DDBJ whole genome shotgun (WGS) entry which is preliminary data.</text>
</comment>
<proteinExistence type="inferred from homology"/>
<dbReference type="GO" id="GO:0006814">
    <property type="term" value="P:sodium ion transport"/>
    <property type="evidence" value="ECO:0007669"/>
    <property type="project" value="UniProtKB-KW"/>
</dbReference>
<feature type="transmembrane region" description="Helical" evidence="14">
    <location>
        <begin position="166"/>
        <end position="188"/>
    </location>
</feature>
<evidence type="ECO:0000256" key="13">
    <source>
        <dbReference type="RuleBase" id="RU000320"/>
    </source>
</evidence>
<reference evidence="19 20" key="1">
    <citation type="submission" date="2019-03" db="EMBL/GenBank/DDBJ databases">
        <authorList>
            <person name="Liu G."/>
        </authorList>
    </citation>
    <scope>NUCLEOTIDE SEQUENCE [LARGE SCALE GENOMIC DNA]</scope>
    <source>
        <strain evidence="19 20">DSM 19099</strain>
    </source>
</reference>
<evidence type="ECO:0000256" key="7">
    <source>
        <dbReference type="ARBA" id="ARBA00022781"/>
    </source>
</evidence>
<feature type="transmembrane region" description="Helical" evidence="14">
    <location>
        <begin position="112"/>
        <end position="128"/>
    </location>
</feature>
<dbReference type="GO" id="GO:0015297">
    <property type="term" value="F:antiporter activity"/>
    <property type="evidence" value="ECO:0007669"/>
    <property type="project" value="UniProtKB-KW"/>
</dbReference>
<dbReference type="InterPro" id="IPR025383">
    <property type="entry name" value="MrpA_C/MbhD"/>
</dbReference>
<feature type="transmembrane region" description="Helical" evidence="14">
    <location>
        <begin position="376"/>
        <end position="400"/>
    </location>
</feature>
<feature type="transmembrane region" description="Helical" evidence="14">
    <location>
        <begin position="715"/>
        <end position="735"/>
    </location>
</feature>
<dbReference type="InterPro" id="IPR001750">
    <property type="entry name" value="ND/Mrp_TM"/>
</dbReference>
<dbReference type="NCBIfam" id="NF009285">
    <property type="entry name" value="PRK12645.1"/>
    <property type="match status" value="1"/>
</dbReference>
<evidence type="ECO:0000256" key="12">
    <source>
        <dbReference type="ARBA" id="ARBA00023201"/>
    </source>
</evidence>
<keyword evidence="5" id="KW-1003">Cell membrane</keyword>
<dbReference type="InterPro" id="IPR001516">
    <property type="entry name" value="Proton_antipo_N"/>
</dbReference>
<evidence type="ECO:0000313" key="19">
    <source>
        <dbReference type="EMBL" id="TES46182.1"/>
    </source>
</evidence>
<keyword evidence="12" id="KW-0739">Sodium transport</keyword>
<keyword evidence="4" id="KW-0050">Antiport</keyword>
<dbReference type="InterPro" id="IPR005663">
    <property type="entry name" value="MrpA/MnhA1/PhaAB"/>
</dbReference>
<feature type="transmembrane region" description="Helical" evidence="14">
    <location>
        <begin position="631"/>
        <end position="652"/>
    </location>
</feature>
<protein>
    <submittedName>
        <fullName evidence="19">Na+/H+ antiporter subunit A</fullName>
    </submittedName>
</protein>
<feature type="transmembrane region" description="Helical" evidence="14">
    <location>
        <begin position="6"/>
        <end position="25"/>
    </location>
</feature>
<feature type="transmembrane region" description="Helical" evidence="14">
    <location>
        <begin position="272"/>
        <end position="290"/>
    </location>
</feature>
<evidence type="ECO:0000313" key="20">
    <source>
        <dbReference type="Proteomes" id="UP000298210"/>
    </source>
</evidence>
<feature type="transmembrane region" description="Helical" evidence="14">
    <location>
        <begin position="536"/>
        <end position="553"/>
    </location>
</feature>
<evidence type="ECO:0000256" key="1">
    <source>
        <dbReference type="ARBA" id="ARBA00004651"/>
    </source>
</evidence>
<sequence>MYMLNLAIVSPFIIALIVPLLYKSLKRVHTGWFVLIVPIVLFLYLVQFIPSVASGEVYIYEVPWIPSLGINFTAYLDGLSLILALLITGVGSLVILYSIYYLSKERESLGHFYVYLLMFMGAMLGVVFSDNLMVLYLFWELTSISSFLLIAYWYHRRQSRYGAQKSMLITVTGGIGMLAGFIMLSTMMDTFSIREIIANVAGYTDHALFIPAMLLVLLGAFTKSAQFPFHIWLPDAMEAPTPVSAYLHSATMVKAGIYLVARFTPVFGGDAVWFWVVSLVGMITLFWGSFNAVRQTDLKALLAYSTISQLGLIMSLLGIGSAALYFDASNAASAMYSIAIFTALFHLVNHSTFKGALFMVVGIVDHETGTRDIRKLGGLMTIMPVTFTLAVVGSFAMAGLPPFNGFLSKEMFFTAVLDVTQLSFFSIDTWGMLFPIVAWIASVFTFVYSMILVFKTFLGKHQPEKLEKTAHEAPIGMLISPVILASLVIVFFFFPNLLGEYLIKPGYAAVMPTFVGVEGYDTQFNISAWHGFNTELLMTLGVVGFGVVLYQLWPKWEGVYALFPRKWTLDNLYNRSLLTLENQSTNFTNRYMTGNMYHYMVYIFIAILVIVTGVVAYTGAISIDSSNDAPISIYEGFIAAVMAVTALSIPFAKSRLTAILLNGVLGYLLALFFVFFRAPDLALTQLVVETVSAALFLLCFYFLPEWEKEARKPRIKVMNAIIAVSVGTLVTLLALSVQNNRFFDSISSFYENAYELAGAQNIVNAILGDFRAFDTMLEVVVLLIAGLGVYVLIKLKPKKEERGQDVEGE</sequence>
<name>A0A4Y7WE16_9BACI</name>
<evidence type="ECO:0000256" key="4">
    <source>
        <dbReference type="ARBA" id="ARBA00022449"/>
    </source>
</evidence>
<dbReference type="AlphaFoldDB" id="A0A4Y7WE16"/>
<dbReference type="GO" id="GO:1902600">
    <property type="term" value="P:proton transmembrane transport"/>
    <property type="evidence" value="ECO:0007669"/>
    <property type="project" value="UniProtKB-KW"/>
</dbReference>
<organism evidence="19 20">
    <name type="scientific">Shouchella lehensis</name>
    <dbReference type="NCBI Taxonomy" id="300825"/>
    <lineage>
        <taxon>Bacteria</taxon>
        <taxon>Bacillati</taxon>
        <taxon>Bacillota</taxon>
        <taxon>Bacilli</taxon>
        <taxon>Bacillales</taxon>
        <taxon>Bacillaceae</taxon>
        <taxon>Shouchella</taxon>
    </lineage>
</organism>
<dbReference type="EMBL" id="SNUX01000004">
    <property type="protein sequence ID" value="TES46182.1"/>
    <property type="molecule type" value="Genomic_DNA"/>
</dbReference>
<dbReference type="Pfam" id="PF00361">
    <property type="entry name" value="Proton_antipo_M"/>
    <property type="match status" value="1"/>
</dbReference>
<evidence type="ECO:0000256" key="6">
    <source>
        <dbReference type="ARBA" id="ARBA00022692"/>
    </source>
</evidence>
<dbReference type="InterPro" id="IPR050616">
    <property type="entry name" value="CPA3_Na-H_Antiporter_A"/>
</dbReference>
<keyword evidence="7" id="KW-0375">Hydrogen ion transport</keyword>
<dbReference type="PRINTS" id="PR01434">
    <property type="entry name" value="NADHDHGNASE5"/>
</dbReference>
<evidence type="ECO:0000256" key="3">
    <source>
        <dbReference type="ARBA" id="ARBA00022448"/>
    </source>
</evidence>
<feature type="domain" description="NADH:quinone oxidoreductase/Mrp antiporter transmembrane" evidence="15">
    <location>
        <begin position="129"/>
        <end position="427"/>
    </location>
</feature>
<feature type="transmembrane region" description="Helical" evidence="14">
    <location>
        <begin position="302"/>
        <end position="326"/>
    </location>
</feature>
<comment type="similarity">
    <text evidence="2">Belongs to the CPA3 antiporters (TC 2.A.63) subunit A family.</text>
</comment>
<dbReference type="PRINTS" id="PR01435">
    <property type="entry name" value="NPOXDRDTASE5"/>
</dbReference>
<evidence type="ECO:0000256" key="10">
    <source>
        <dbReference type="ARBA" id="ARBA00023065"/>
    </source>
</evidence>
<keyword evidence="8 14" id="KW-1133">Transmembrane helix</keyword>
<feature type="transmembrane region" description="Helical" evidence="14">
    <location>
        <begin position="79"/>
        <end position="100"/>
    </location>
</feature>
<keyword evidence="11 14" id="KW-0472">Membrane</keyword>
<dbReference type="Proteomes" id="UP000298210">
    <property type="component" value="Unassembled WGS sequence"/>
</dbReference>
<feature type="transmembrane region" description="Helical" evidence="14">
    <location>
        <begin position="243"/>
        <end position="260"/>
    </location>
</feature>
<evidence type="ECO:0000259" key="16">
    <source>
        <dbReference type="Pfam" id="PF00662"/>
    </source>
</evidence>
<accession>A0A4Y7WE16</accession>